<gene>
    <name evidence="9" type="primary">LOC103524128</name>
</gene>
<evidence type="ECO:0000256" key="4">
    <source>
        <dbReference type="ARBA" id="ARBA00022807"/>
    </source>
</evidence>
<evidence type="ECO:0000259" key="7">
    <source>
        <dbReference type="Pfam" id="PF08127"/>
    </source>
</evidence>
<evidence type="ECO:0000256" key="3">
    <source>
        <dbReference type="ARBA" id="ARBA00022801"/>
    </source>
</evidence>
<dbReference type="STRING" id="121845.A0A1S3DUR0"/>
<dbReference type="GO" id="GO:0004197">
    <property type="term" value="F:cysteine-type endopeptidase activity"/>
    <property type="evidence" value="ECO:0007669"/>
    <property type="project" value="InterPro"/>
</dbReference>
<keyword evidence="1" id="KW-0645">Protease</keyword>
<evidence type="ECO:0000256" key="5">
    <source>
        <dbReference type="ARBA" id="ARBA00023157"/>
    </source>
</evidence>
<feature type="non-terminal residue" evidence="9">
    <location>
        <position position="193"/>
    </location>
</feature>
<organism evidence="8 9">
    <name type="scientific">Diaphorina citri</name>
    <name type="common">Asian citrus psyllid</name>
    <dbReference type="NCBI Taxonomy" id="121845"/>
    <lineage>
        <taxon>Eukaryota</taxon>
        <taxon>Metazoa</taxon>
        <taxon>Ecdysozoa</taxon>
        <taxon>Arthropoda</taxon>
        <taxon>Hexapoda</taxon>
        <taxon>Insecta</taxon>
        <taxon>Pterygota</taxon>
        <taxon>Neoptera</taxon>
        <taxon>Paraneoptera</taxon>
        <taxon>Hemiptera</taxon>
        <taxon>Sternorrhyncha</taxon>
        <taxon>Psylloidea</taxon>
        <taxon>Psyllidae</taxon>
        <taxon>Diaphorininae</taxon>
        <taxon>Diaphorina</taxon>
    </lineage>
</organism>
<protein>
    <submittedName>
        <fullName evidence="9">Uncharacterized protein LOC103524128</fullName>
    </submittedName>
</protein>
<name>A0A1S3DUR0_DIACI</name>
<dbReference type="GeneID" id="103524128"/>
<feature type="domain" description="Peptidase C1A propeptide" evidence="7">
    <location>
        <begin position="11"/>
        <end position="47"/>
    </location>
</feature>
<feature type="domain" description="Peptidase C1A propeptide" evidence="7">
    <location>
        <begin position="161"/>
        <end position="192"/>
    </location>
</feature>
<feature type="domain" description="Peptidase C1A papain C-terminal" evidence="6">
    <location>
        <begin position="99"/>
        <end position="136"/>
    </location>
</feature>
<keyword evidence="4" id="KW-0788">Thiol protease</keyword>
<dbReference type="InterPro" id="IPR012599">
    <property type="entry name" value="Propeptide_C1A"/>
</dbReference>
<keyword evidence="2" id="KW-0732">Signal</keyword>
<evidence type="ECO:0000259" key="6">
    <source>
        <dbReference type="Pfam" id="PF00112"/>
    </source>
</evidence>
<dbReference type="InterPro" id="IPR000668">
    <property type="entry name" value="Peptidase_C1A_C"/>
</dbReference>
<dbReference type="PaxDb" id="121845-A0A1S3DUR0"/>
<dbReference type="GO" id="GO:0006508">
    <property type="term" value="P:proteolysis"/>
    <property type="evidence" value="ECO:0007669"/>
    <property type="project" value="UniProtKB-KW"/>
</dbReference>
<keyword evidence="5" id="KW-1015">Disulfide bond</keyword>
<dbReference type="SUPFAM" id="SSF54001">
    <property type="entry name" value="Cysteine proteinases"/>
    <property type="match status" value="1"/>
</dbReference>
<dbReference type="Pfam" id="PF08127">
    <property type="entry name" value="Propeptide_C1"/>
    <property type="match status" value="2"/>
</dbReference>
<dbReference type="KEGG" id="dci:103524128"/>
<feature type="non-terminal residue" evidence="9">
    <location>
        <position position="1"/>
    </location>
</feature>
<sequence length="193" mass="21495">RLDGLSVSLADIVDQVNNNVTSTWQAGHNFHPDTPVSYLTSLAGTRPLDESDEDHLEFIEQIKQNRAEYEANSKQNRVEANSSEDDDLETMACQNAKGLPRNFDAREKWPECPSLRHIADQSNCGSCWIMWAVGVLVLIATQSLAIYVPQRLDGLSVSLADIVDQVNNNVTSTWQARHNFHPDTPVSYLSSLA</sequence>
<reference evidence="9" key="1">
    <citation type="submission" date="2025-08" db="UniProtKB">
        <authorList>
            <consortium name="RefSeq"/>
        </authorList>
    </citation>
    <scope>IDENTIFICATION</scope>
</reference>
<keyword evidence="8" id="KW-1185">Reference proteome</keyword>
<accession>A0A1S3DUR0</accession>
<dbReference type="RefSeq" id="XP_008487355.1">
    <property type="nucleotide sequence ID" value="XM_008489133.1"/>
</dbReference>
<keyword evidence="3" id="KW-0378">Hydrolase</keyword>
<dbReference type="AlphaFoldDB" id="A0A1S3DUR0"/>
<dbReference type="Proteomes" id="UP000079169">
    <property type="component" value="Unplaced"/>
</dbReference>
<evidence type="ECO:0000313" key="8">
    <source>
        <dbReference type="Proteomes" id="UP000079169"/>
    </source>
</evidence>
<dbReference type="Gene3D" id="3.90.70.10">
    <property type="entry name" value="Cysteine proteinases"/>
    <property type="match status" value="1"/>
</dbReference>
<dbReference type="InterPro" id="IPR038765">
    <property type="entry name" value="Papain-like_cys_pep_sf"/>
</dbReference>
<dbReference type="Pfam" id="PF00112">
    <property type="entry name" value="Peptidase_C1"/>
    <property type="match status" value="1"/>
</dbReference>
<evidence type="ECO:0000313" key="9">
    <source>
        <dbReference type="RefSeq" id="XP_008487355.1"/>
    </source>
</evidence>
<proteinExistence type="predicted"/>
<evidence type="ECO:0000256" key="1">
    <source>
        <dbReference type="ARBA" id="ARBA00022670"/>
    </source>
</evidence>
<evidence type="ECO:0000256" key="2">
    <source>
        <dbReference type="ARBA" id="ARBA00022729"/>
    </source>
</evidence>